<dbReference type="STRING" id="501024.RTCCBAU85039_4177"/>
<dbReference type="Pfam" id="PF08291">
    <property type="entry name" value="Peptidase_M15_3"/>
    <property type="match status" value="1"/>
</dbReference>
<evidence type="ECO:0000256" key="1">
    <source>
        <dbReference type="SAM" id="MobiDB-lite"/>
    </source>
</evidence>
<evidence type="ECO:0000313" key="4">
    <source>
        <dbReference type="EMBL" id="SEO65664.1"/>
    </source>
</evidence>
<dbReference type="EMBL" id="FOCV01000021">
    <property type="protein sequence ID" value="SEO65664.1"/>
    <property type="molecule type" value="Genomic_DNA"/>
</dbReference>
<dbReference type="Proteomes" id="UP000198939">
    <property type="component" value="Unassembled WGS sequence"/>
</dbReference>
<name>A0A1H8RHN3_9HYPH</name>
<feature type="compositionally biased region" description="Polar residues" evidence="1">
    <location>
        <begin position="132"/>
        <end position="144"/>
    </location>
</feature>
<organism evidence="3 5">
    <name type="scientific">Rhizobium tibeticum</name>
    <dbReference type="NCBI Taxonomy" id="501024"/>
    <lineage>
        <taxon>Bacteria</taxon>
        <taxon>Pseudomonadati</taxon>
        <taxon>Pseudomonadota</taxon>
        <taxon>Alphaproteobacteria</taxon>
        <taxon>Hyphomicrobiales</taxon>
        <taxon>Rhizobiaceae</taxon>
        <taxon>Rhizobium/Agrobacterium group</taxon>
        <taxon>Rhizobium</taxon>
    </lineage>
</organism>
<reference evidence="4 6" key="3">
    <citation type="submission" date="2016-10" db="EMBL/GenBank/DDBJ databases">
        <authorList>
            <person name="Varghese N."/>
            <person name="Submissions S."/>
        </authorList>
    </citation>
    <scope>NUCLEOTIDE SEQUENCE [LARGE SCALE GENOMIC DNA]</scope>
    <source>
        <strain evidence="4 6">CGMCC 1.7071</strain>
    </source>
</reference>
<dbReference type="AlphaFoldDB" id="A0A1H8RHN3"/>
<accession>A0A1H8RHN3</accession>
<gene>
    <name evidence="3" type="ORF">RTCCBAU85039_4177</name>
    <name evidence="4" type="ORF">SAMN05216228_1021108</name>
</gene>
<dbReference type="Proteomes" id="UP000183063">
    <property type="component" value="Unassembled WGS sequence"/>
</dbReference>
<evidence type="ECO:0000313" key="6">
    <source>
        <dbReference type="Proteomes" id="UP000198939"/>
    </source>
</evidence>
<reference evidence="5" key="2">
    <citation type="submission" date="2016-10" db="EMBL/GenBank/DDBJ databases">
        <authorList>
            <person name="Wibberg D."/>
        </authorList>
    </citation>
    <scope>NUCLEOTIDE SEQUENCE [LARGE SCALE GENOMIC DNA]</scope>
</reference>
<dbReference type="InterPro" id="IPR013230">
    <property type="entry name" value="Peptidase_M15A_C"/>
</dbReference>
<evidence type="ECO:0000259" key="2">
    <source>
        <dbReference type="Pfam" id="PF08291"/>
    </source>
</evidence>
<keyword evidence="6" id="KW-1185">Reference proteome</keyword>
<dbReference type="InterPro" id="IPR009045">
    <property type="entry name" value="Zn_M74/Hedgehog-like"/>
</dbReference>
<reference evidence="3" key="1">
    <citation type="submission" date="2016-10" db="EMBL/GenBank/DDBJ databases">
        <authorList>
            <person name="de Groot N.N."/>
        </authorList>
    </citation>
    <scope>NUCLEOTIDE SEQUENCE [LARGE SCALE GENOMIC DNA]</scope>
    <source>
        <strain evidence="3">CCBAU85039</strain>
    </source>
</reference>
<dbReference type="EMBL" id="FNXB01000024">
    <property type="protein sequence ID" value="SEI06913.1"/>
    <property type="molecule type" value="Genomic_DNA"/>
</dbReference>
<feature type="region of interest" description="Disordered" evidence="1">
    <location>
        <begin position="132"/>
        <end position="198"/>
    </location>
</feature>
<sequence length="369" mass="38487">MQFWRSFRRPLENARVLAVEKRIPFGPALLIATSALLLTGCVSDKKTADAAAVVAPVEPAAVAQQAAAATPAQPGYRDPMVANVSGTQPAQAPNAQPMAVGSTASAPANIGGLAMQSTGINAQAMSIFSVHATPQNNPTSTQLQPAGGDAHAPVGVNPMRSSVYSSQVPVDQPQQTQQGQSLLPQQSSQNVGTQIAPVQTASSSTGALAGQTMNALYSAPRQNLLGSLSGLLQRASLPGMTRIAPNGLHLQNDKVEVGCFKPNLLNVIKAVETHFGKSVVVTSGYRDPDHNRMVGGAEESMHKTCDAADIQIDGVSKWDIASYIRSLPDRGGVGTYCHTDSVHLDTGKSRDWNWGCGGRTAPATIARAL</sequence>
<protein>
    <submittedName>
        <fullName evidence="3">Peptidase M15</fullName>
    </submittedName>
    <submittedName>
        <fullName evidence="4">Uncharacterized conserved protein YcbK, DUF882 family</fullName>
    </submittedName>
</protein>
<dbReference type="SUPFAM" id="SSF55166">
    <property type="entry name" value="Hedgehog/DD-peptidase"/>
    <property type="match status" value="1"/>
</dbReference>
<evidence type="ECO:0000313" key="5">
    <source>
        <dbReference type="Proteomes" id="UP000183063"/>
    </source>
</evidence>
<evidence type="ECO:0000313" key="3">
    <source>
        <dbReference type="EMBL" id="SEI06913.1"/>
    </source>
</evidence>
<feature type="domain" description="Peptidase M15A C-terminal" evidence="2">
    <location>
        <begin position="243"/>
        <end position="345"/>
    </location>
</feature>
<proteinExistence type="predicted"/>
<dbReference type="Gene3D" id="3.30.1380.10">
    <property type="match status" value="1"/>
</dbReference>
<feature type="compositionally biased region" description="Low complexity" evidence="1">
    <location>
        <begin position="161"/>
        <end position="189"/>
    </location>
</feature>